<evidence type="ECO:0000313" key="1">
    <source>
        <dbReference type="EMBL" id="ESK84522.1"/>
    </source>
</evidence>
<dbReference type="EMBL" id="AWSO01001288">
    <property type="protein sequence ID" value="ESK84522.1"/>
    <property type="molecule type" value="Genomic_DNA"/>
</dbReference>
<proteinExistence type="predicted"/>
<dbReference type="AlphaFoldDB" id="V2WSH6"/>
<organism evidence="1 2">
    <name type="scientific">Moniliophthora roreri (strain MCA 2997)</name>
    <name type="common">Cocoa frosty pod rot fungus</name>
    <name type="synonym">Crinipellis roreri</name>
    <dbReference type="NCBI Taxonomy" id="1381753"/>
    <lineage>
        <taxon>Eukaryota</taxon>
        <taxon>Fungi</taxon>
        <taxon>Dikarya</taxon>
        <taxon>Basidiomycota</taxon>
        <taxon>Agaricomycotina</taxon>
        <taxon>Agaricomycetes</taxon>
        <taxon>Agaricomycetidae</taxon>
        <taxon>Agaricales</taxon>
        <taxon>Marasmiineae</taxon>
        <taxon>Marasmiaceae</taxon>
        <taxon>Moniliophthora</taxon>
    </lineage>
</organism>
<dbReference type="Proteomes" id="UP000017559">
    <property type="component" value="Unassembled WGS sequence"/>
</dbReference>
<name>V2WSH6_MONRO</name>
<accession>V2WSH6</accession>
<reference evidence="1 2" key="1">
    <citation type="journal article" date="2014" name="BMC Genomics">
        <title>Genome and secretome analysis of the hemibiotrophic fungal pathogen, Moniliophthora roreri, which causes frosty pod rot disease of cacao: mechanisms of the biotrophic and necrotrophic phases.</title>
        <authorList>
            <person name="Meinhardt L.W."/>
            <person name="Costa G.G.L."/>
            <person name="Thomazella D.P.T."/>
            <person name="Teixeira P.J.P.L."/>
            <person name="Carazzolle M.F."/>
            <person name="Schuster S.C."/>
            <person name="Carlson J.E."/>
            <person name="Guiltinan M.J."/>
            <person name="Mieczkowski P."/>
            <person name="Farmer A."/>
            <person name="Ramaraj T."/>
            <person name="Crozier J."/>
            <person name="Davis R.E."/>
            <person name="Shao J."/>
            <person name="Melnick R.L."/>
            <person name="Pereira G.A.G."/>
            <person name="Bailey B.A."/>
        </authorList>
    </citation>
    <scope>NUCLEOTIDE SEQUENCE [LARGE SCALE GENOMIC DNA]</scope>
    <source>
        <strain evidence="1 2">MCA 2997</strain>
    </source>
</reference>
<dbReference type="KEGG" id="mrr:Moror_6141"/>
<evidence type="ECO:0000313" key="2">
    <source>
        <dbReference type="Proteomes" id="UP000017559"/>
    </source>
</evidence>
<keyword evidence="2" id="KW-1185">Reference proteome</keyword>
<sequence>MKLGTWADWFGTPRSSGALDQQDMINFVDVEISRGIRCHADGANHWFSFDRRSRRYSIYIAHDFDISNHSSVLKAFAKLKERLLHAVKQMVPCKDMKNYQAYLARFLCTAKDSQNKRARYVKESSSRLPEHDTQHLSLERPDLLRGLSVPE</sequence>
<comment type="caution">
    <text evidence="1">The sequence shown here is derived from an EMBL/GenBank/DDBJ whole genome shotgun (WGS) entry which is preliminary data.</text>
</comment>
<dbReference type="HOGENOM" id="CLU_1731954_0_0_1"/>
<protein>
    <submittedName>
        <fullName evidence="1">Uncharacterized protein</fullName>
    </submittedName>
</protein>
<gene>
    <name evidence="1" type="ORF">Moror_6141</name>
</gene>